<comment type="subcellular location">
    <subcellularLocation>
        <location evidence="1">Endomembrane system</location>
        <topology evidence="1">Multi-pass membrane protein</topology>
    </subcellularLocation>
</comment>
<feature type="domain" description="Major facilitator superfamily (MFS) profile" evidence="8">
    <location>
        <begin position="56"/>
        <end position="561"/>
    </location>
</feature>
<evidence type="ECO:0000256" key="6">
    <source>
        <dbReference type="SAM" id="MobiDB-lite"/>
    </source>
</evidence>
<feature type="transmembrane region" description="Helical" evidence="7">
    <location>
        <begin position="207"/>
        <end position="227"/>
    </location>
</feature>
<keyword evidence="2" id="KW-0813">Transport</keyword>
<dbReference type="PROSITE" id="PS50850">
    <property type="entry name" value="MFS"/>
    <property type="match status" value="1"/>
</dbReference>
<feature type="transmembrane region" description="Helical" evidence="7">
    <location>
        <begin position="146"/>
        <end position="170"/>
    </location>
</feature>
<dbReference type="GO" id="GO:0005886">
    <property type="term" value="C:plasma membrane"/>
    <property type="evidence" value="ECO:0007669"/>
    <property type="project" value="TreeGrafter"/>
</dbReference>
<evidence type="ECO:0000256" key="1">
    <source>
        <dbReference type="ARBA" id="ARBA00004127"/>
    </source>
</evidence>
<dbReference type="GO" id="GO:0015174">
    <property type="term" value="F:basic amino acid transmembrane transporter activity"/>
    <property type="evidence" value="ECO:0007669"/>
    <property type="project" value="TreeGrafter"/>
</dbReference>
<feature type="transmembrane region" description="Helical" evidence="7">
    <location>
        <begin position="182"/>
        <end position="201"/>
    </location>
</feature>
<reference evidence="9" key="1">
    <citation type="submission" date="2021-01" db="EMBL/GenBank/DDBJ databases">
        <authorList>
            <person name="Kaushik A."/>
        </authorList>
    </citation>
    <scope>NUCLEOTIDE SEQUENCE</scope>
    <source>
        <strain evidence="9">AG6-10EEA</strain>
    </source>
</reference>
<dbReference type="InterPro" id="IPR036259">
    <property type="entry name" value="MFS_trans_sf"/>
</dbReference>
<evidence type="ECO:0000256" key="2">
    <source>
        <dbReference type="ARBA" id="ARBA00022448"/>
    </source>
</evidence>
<comment type="caution">
    <text evidence="9">The sequence shown here is derived from an EMBL/GenBank/DDBJ whole genome shotgun (WGS) entry which is preliminary data.</text>
</comment>
<evidence type="ECO:0000256" key="5">
    <source>
        <dbReference type="ARBA" id="ARBA00023136"/>
    </source>
</evidence>
<dbReference type="AlphaFoldDB" id="A0A8H3DD73"/>
<dbReference type="InterPro" id="IPR020846">
    <property type="entry name" value="MFS_dom"/>
</dbReference>
<feature type="transmembrane region" description="Helical" evidence="7">
    <location>
        <begin position="247"/>
        <end position="268"/>
    </location>
</feature>
<feature type="transmembrane region" description="Helical" evidence="7">
    <location>
        <begin position="363"/>
        <end position="389"/>
    </location>
</feature>
<dbReference type="PANTHER" id="PTHR23501:SF191">
    <property type="entry name" value="VACUOLAR BASIC AMINO ACID TRANSPORTER 4"/>
    <property type="match status" value="1"/>
</dbReference>
<dbReference type="PANTHER" id="PTHR23501">
    <property type="entry name" value="MAJOR FACILITATOR SUPERFAMILY"/>
    <property type="match status" value="1"/>
</dbReference>
<feature type="transmembrane region" description="Helical" evidence="7">
    <location>
        <begin position="319"/>
        <end position="343"/>
    </location>
</feature>
<dbReference type="SUPFAM" id="SSF103473">
    <property type="entry name" value="MFS general substrate transporter"/>
    <property type="match status" value="1"/>
</dbReference>
<keyword evidence="3 7" id="KW-0812">Transmembrane</keyword>
<proteinExistence type="predicted"/>
<name>A0A8H3DD73_9AGAM</name>
<sequence length="587" mass="63145">MSSTPADERQALLSKSNVSVSVVQEYGTPSSSGTSTPSVVKPSDINNPSRTDLIWILAGLWSAVFLGALDTTIVATLVSPIGSYFQKSHQASYLGTSYLLSVCCFTPLYGRLSDIMGRKGAMLLALSLFGIGTLLCGMANSMEFLIFARAIAGMGGGGVMTVSSISITDIIPIKQRGLYQGLANILFGLGSGIGGPVGGWINDTLGWRAAFLIQMPILVLSAIVITLKVNIKLPETKQTVRQKLARIDYGGSFTLVVFVGSLLLGLSLKTSEDLEWSSPTVVSLLCSSGIFGVAFVFVEAKWAPEPVMPLRLLTMRTPLFVAISNFCVSSNAFAMLYNVPLYFSAVRLNSASEAGLHLLPNAIAVSCGSVFAGWRVLFGLSVDLPLALLYFFRMMRKTGKLYWMTLSSAVAVLLSAILISSWNKYTHKLHLWFDIVFGGFGMSSLITSTLIALIASVDKKDYAVATGISYLFRTTGQVLGVSLSGALIQAVLVSSLRKGIQGPDAEKIIQSIRHSTAIIPTLDPPLREIAIQSYQHALTTVFTCQVALACILVLSCTPIEENPLPGSHEEQEEQERLRRERNGRVTA</sequence>
<dbReference type="GO" id="GO:0012505">
    <property type="term" value="C:endomembrane system"/>
    <property type="evidence" value="ECO:0007669"/>
    <property type="project" value="UniProtKB-SubCell"/>
</dbReference>
<keyword evidence="4 7" id="KW-1133">Transmembrane helix</keyword>
<feature type="transmembrane region" description="Helical" evidence="7">
    <location>
        <begin position="401"/>
        <end position="419"/>
    </location>
</feature>
<feature type="region of interest" description="Disordered" evidence="6">
    <location>
        <begin position="562"/>
        <end position="587"/>
    </location>
</feature>
<feature type="compositionally biased region" description="Basic and acidic residues" evidence="6">
    <location>
        <begin position="574"/>
        <end position="587"/>
    </location>
</feature>
<evidence type="ECO:0000259" key="8">
    <source>
        <dbReference type="PROSITE" id="PS50850"/>
    </source>
</evidence>
<feature type="transmembrane region" description="Helical" evidence="7">
    <location>
        <begin position="121"/>
        <end position="140"/>
    </location>
</feature>
<evidence type="ECO:0000313" key="9">
    <source>
        <dbReference type="EMBL" id="CAE6521165.1"/>
    </source>
</evidence>
<evidence type="ECO:0000256" key="7">
    <source>
        <dbReference type="SAM" id="Phobius"/>
    </source>
</evidence>
<feature type="transmembrane region" description="Helical" evidence="7">
    <location>
        <begin position="90"/>
        <end position="109"/>
    </location>
</feature>
<evidence type="ECO:0000256" key="4">
    <source>
        <dbReference type="ARBA" id="ARBA00022989"/>
    </source>
</evidence>
<dbReference type="Pfam" id="PF07690">
    <property type="entry name" value="MFS_1"/>
    <property type="match status" value="1"/>
</dbReference>
<dbReference type="Proteomes" id="UP000663853">
    <property type="component" value="Unassembled WGS sequence"/>
</dbReference>
<accession>A0A8H3DD73</accession>
<evidence type="ECO:0000313" key="10">
    <source>
        <dbReference type="Proteomes" id="UP000663853"/>
    </source>
</evidence>
<feature type="transmembrane region" description="Helical" evidence="7">
    <location>
        <begin position="431"/>
        <end position="455"/>
    </location>
</feature>
<protein>
    <recommendedName>
        <fullName evidence="8">Major facilitator superfamily (MFS) profile domain-containing protein</fullName>
    </recommendedName>
</protein>
<dbReference type="GO" id="GO:0000329">
    <property type="term" value="C:fungal-type vacuole membrane"/>
    <property type="evidence" value="ECO:0007669"/>
    <property type="project" value="TreeGrafter"/>
</dbReference>
<keyword evidence="5 7" id="KW-0472">Membrane</keyword>
<dbReference type="Gene3D" id="1.20.1250.20">
    <property type="entry name" value="MFS general substrate transporter like domains"/>
    <property type="match status" value="1"/>
</dbReference>
<dbReference type="InterPro" id="IPR011701">
    <property type="entry name" value="MFS"/>
</dbReference>
<feature type="transmembrane region" description="Helical" evidence="7">
    <location>
        <begin position="280"/>
        <end position="298"/>
    </location>
</feature>
<evidence type="ECO:0000256" key="3">
    <source>
        <dbReference type="ARBA" id="ARBA00022692"/>
    </source>
</evidence>
<feature type="transmembrane region" description="Helical" evidence="7">
    <location>
        <begin position="53"/>
        <end position="78"/>
    </location>
</feature>
<dbReference type="EMBL" id="CAJMXA010003885">
    <property type="protein sequence ID" value="CAE6521165.1"/>
    <property type="molecule type" value="Genomic_DNA"/>
</dbReference>
<gene>
    <name evidence="9" type="ORF">RDB_LOCUS148222</name>
</gene>
<organism evidence="9 10">
    <name type="scientific">Rhizoctonia solani</name>
    <dbReference type="NCBI Taxonomy" id="456999"/>
    <lineage>
        <taxon>Eukaryota</taxon>
        <taxon>Fungi</taxon>
        <taxon>Dikarya</taxon>
        <taxon>Basidiomycota</taxon>
        <taxon>Agaricomycotina</taxon>
        <taxon>Agaricomycetes</taxon>
        <taxon>Cantharellales</taxon>
        <taxon>Ceratobasidiaceae</taxon>
        <taxon>Rhizoctonia</taxon>
    </lineage>
</organism>